<dbReference type="OrthoDB" id="5378265at2759"/>
<comment type="caution">
    <text evidence="3">The sequence shown here is derived from an EMBL/GenBank/DDBJ whole genome shotgun (WGS) entry which is preliminary data.</text>
</comment>
<dbReference type="GO" id="GO:0008270">
    <property type="term" value="F:zinc ion binding"/>
    <property type="evidence" value="ECO:0007669"/>
    <property type="project" value="UniProtKB-KW"/>
</dbReference>
<keyword evidence="4" id="KW-1185">Reference proteome</keyword>
<reference evidence="3 4" key="1">
    <citation type="submission" date="2020-09" db="EMBL/GenBank/DDBJ databases">
        <title>De no assembly of potato wild relative species, Solanum commersonii.</title>
        <authorList>
            <person name="Cho K."/>
        </authorList>
    </citation>
    <scope>NUCLEOTIDE SEQUENCE [LARGE SCALE GENOMIC DNA]</scope>
    <source>
        <strain evidence="3">LZ3.2</strain>
        <tissue evidence="3">Leaf</tissue>
    </source>
</reference>
<evidence type="ECO:0000313" key="3">
    <source>
        <dbReference type="EMBL" id="KAG5630932.1"/>
    </source>
</evidence>
<feature type="domain" description="CCHC-type" evidence="2">
    <location>
        <begin position="15"/>
        <end position="30"/>
    </location>
</feature>
<dbReference type="PROSITE" id="PS50158">
    <property type="entry name" value="ZF_CCHC"/>
    <property type="match status" value="1"/>
</dbReference>
<evidence type="ECO:0000313" key="4">
    <source>
        <dbReference type="Proteomes" id="UP000824120"/>
    </source>
</evidence>
<protein>
    <recommendedName>
        <fullName evidence="2">CCHC-type domain-containing protein</fullName>
    </recommendedName>
</protein>
<gene>
    <name evidence="3" type="ORF">H5410_002649</name>
</gene>
<dbReference type="Pfam" id="PF00098">
    <property type="entry name" value="zf-CCHC"/>
    <property type="match status" value="1"/>
</dbReference>
<organism evidence="3 4">
    <name type="scientific">Solanum commersonii</name>
    <name type="common">Commerson's wild potato</name>
    <name type="synonym">Commerson's nightshade</name>
    <dbReference type="NCBI Taxonomy" id="4109"/>
    <lineage>
        <taxon>Eukaryota</taxon>
        <taxon>Viridiplantae</taxon>
        <taxon>Streptophyta</taxon>
        <taxon>Embryophyta</taxon>
        <taxon>Tracheophyta</taxon>
        <taxon>Spermatophyta</taxon>
        <taxon>Magnoliopsida</taxon>
        <taxon>eudicotyledons</taxon>
        <taxon>Gunneridae</taxon>
        <taxon>Pentapetalae</taxon>
        <taxon>asterids</taxon>
        <taxon>lamiids</taxon>
        <taxon>Solanales</taxon>
        <taxon>Solanaceae</taxon>
        <taxon>Solanoideae</taxon>
        <taxon>Solaneae</taxon>
        <taxon>Solanum</taxon>
    </lineage>
</organism>
<dbReference type="SUPFAM" id="SSF57756">
    <property type="entry name" value="Retrovirus zinc finger-like domains"/>
    <property type="match status" value="1"/>
</dbReference>
<evidence type="ECO:0000256" key="1">
    <source>
        <dbReference type="PROSITE-ProRule" id="PRU00047"/>
    </source>
</evidence>
<sequence>MGRAKSSSRELSKIKCYKCGKFGHIAPNCRVEKLKSLEPDEEVHDKIYSFLYTSSSKSDYESDVGLETLSSQFFIFSLYCKRLLFL</sequence>
<keyword evidence="1" id="KW-0863">Zinc-finger</keyword>
<dbReference type="Gene3D" id="4.10.60.10">
    <property type="entry name" value="Zinc finger, CCHC-type"/>
    <property type="match status" value="1"/>
</dbReference>
<name>A0A9J6B2R8_SOLCO</name>
<keyword evidence="1" id="KW-0479">Metal-binding</keyword>
<proteinExistence type="predicted"/>
<dbReference type="GO" id="GO:0003676">
    <property type="term" value="F:nucleic acid binding"/>
    <property type="evidence" value="ECO:0007669"/>
    <property type="project" value="InterPro"/>
</dbReference>
<dbReference type="SMART" id="SM00343">
    <property type="entry name" value="ZnF_C2HC"/>
    <property type="match status" value="1"/>
</dbReference>
<dbReference type="InterPro" id="IPR036875">
    <property type="entry name" value="Znf_CCHC_sf"/>
</dbReference>
<dbReference type="InterPro" id="IPR001878">
    <property type="entry name" value="Znf_CCHC"/>
</dbReference>
<evidence type="ECO:0000259" key="2">
    <source>
        <dbReference type="PROSITE" id="PS50158"/>
    </source>
</evidence>
<dbReference type="AlphaFoldDB" id="A0A9J6B2R8"/>
<keyword evidence="1" id="KW-0862">Zinc</keyword>
<accession>A0A9J6B2R8</accession>
<dbReference type="Proteomes" id="UP000824120">
    <property type="component" value="Chromosome 1"/>
</dbReference>
<dbReference type="EMBL" id="JACXVP010000001">
    <property type="protein sequence ID" value="KAG5630932.1"/>
    <property type="molecule type" value="Genomic_DNA"/>
</dbReference>